<sequence>MHLRERRTIRPPRRYDEEDFFTPSRSGSIPQPQPQSQSMLKPRPRTLMMPPSVRPSFPPPYVDYNPNHPPAAFPTLDNPVPESLRREREKDEEMKNRTKYRGRGVRMAKIRSGRFGTAGSNTLQLQGGINKRFNGCEIADVDMNDDNDDGNTTELAEDDVPDMCDMETSDEDEESILEDEDEDDTSGREYGINPAHFQNVQWRDLSPILQTEIIENLSLVYQWPHIAILLHLSSEDQKAAAEHAAARREQAANENEHLKEMQEKQLKALLRIDNSALKKSRVPAQLVFRKISKQHLRDAKVHPDPDYLMSTAKEVIAAKCYLRRVGLDPGFAGEWKCDLAAIQQPSGINPSGVEELIWTLDSNHPDGIEQDTGAAIGRQNTPPPSLSRRIKTPKPKKTGITPRVTPKVRFINTLGVHGAIVPQNSTQERNSGSRKESKPYHVSTSGLKTAQNILEKNQDTLNRTPDRTRSCATPGTNKSEDTVVCLRIGPEGAARVDNLFGMSSPGLLPFPSSPPLPSGGLVSMSLQRPPPALQLEPASEDMMVTTLSPTGPLTPTLESNPAERHKRKYEKPLERVLSGVWWYDRDTPKLTDQTAGHSSSLKLQERLLAARAENEIRQLARSSDQSRTATKPGTMQLPIRNSPLKHMTNCSCESSERPVTPQISGSDSPSAIVSSPIRRSNLGQNTPQIRLTLPTCSKVDNDQAEEEEYSPPYSPITPPNSAAETSSSHGAQEAQTGNSGHMETKELAEAIFKAAVAASRMEETDDEVDDNVAVSSHVQASTQSSGTQETSHESEAIARPSPLQVSQSSFTETTPSSEPSTQIAAQSTFCNSMEKKVQENSHAADNAQENVPLPEVQPSIKARKRSTKTCAESQRRKSARLNPPEARSLRPKTNVKYKF</sequence>
<feature type="compositionally biased region" description="Basic residues" evidence="2">
    <location>
        <begin position="889"/>
        <end position="899"/>
    </location>
</feature>
<dbReference type="AlphaFoldDB" id="A0AAF0DF32"/>
<evidence type="ECO:0000256" key="2">
    <source>
        <dbReference type="SAM" id="MobiDB-lite"/>
    </source>
</evidence>
<feature type="compositionally biased region" description="Low complexity" evidence="2">
    <location>
        <begin position="23"/>
        <end position="38"/>
    </location>
</feature>
<feature type="compositionally biased region" description="Polar residues" evidence="2">
    <location>
        <begin position="719"/>
        <end position="741"/>
    </location>
</feature>
<feature type="region of interest" description="Disordered" evidence="2">
    <location>
        <begin position="549"/>
        <end position="568"/>
    </location>
</feature>
<name>A0AAF0DF32_9EURO</name>
<feature type="region of interest" description="Disordered" evidence="2">
    <location>
        <begin position="618"/>
        <end position="741"/>
    </location>
</feature>
<feature type="compositionally biased region" description="Basic and acidic residues" evidence="2">
    <location>
        <begin position="83"/>
        <end position="96"/>
    </location>
</feature>
<organism evidence="3 4">
    <name type="scientific">Emydomyces testavorans</name>
    <dbReference type="NCBI Taxonomy" id="2070801"/>
    <lineage>
        <taxon>Eukaryota</taxon>
        <taxon>Fungi</taxon>
        <taxon>Dikarya</taxon>
        <taxon>Ascomycota</taxon>
        <taxon>Pezizomycotina</taxon>
        <taxon>Eurotiomycetes</taxon>
        <taxon>Eurotiomycetidae</taxon>
        <taxon>Onygenales</taxon>
        <taxon>Nannizziopsiaceae</taxon>
        <taxon>Emydomyces</taxon>
    </lineage>
</organism>
<evidence type="ECO:0000313" key="4">
    <source>
        <dbReference type="Proteomes" id="UP001219355"/>
    </source>
</evidence>
<feature type="coiled-coil region" evidence="1">
    <location>
        <begin position="241"/>
        <end position="268"/>
    </location>
</feature>
<feature type="compositionally biased region" description="Polar residues" evidence="2">
    <location>
        <begin position="840"/>
        <end position="849"/>
    </location>
</feature>
<feature type="region of interest" description="Disordered" evidence="2">
    <location>
        <begin position="776"/>
        <end position="899"/>
    </location>
</feature>
<proteinExistence type="predicted"/>
<feature type="region of interest" description="Disordered" evidence="2">
    <location>
        <begin position="371"/>
        <end position="402"/>
    </location>
</feature>
<keyword evidence="4" id="KW-1185">Reference proteome</keyword>
<dbReference type="Proteomes" id="UP001219355">
    <property type="component" value="Chromosome 1"/>
</dbReference>
<gene>
    <name evidence="3" type="ORF">PRK78_002108</name>
</gene>
<feature type="compositionally biased region" description="Polar residues" evidence="2">
    <location>
        <begin position="442"/>
        <end position="463"/>
    </location>
</feature>
<feature type="compositionally biased region" description="Low complexity" evidence="2">
    <location>
        <begin position="806"/>
        <end position="822"/>
    </location>
</feature>
<feature type="region of interest" description="Disordered" evidence="2">
    <location>
        <begin position="1"/>
        <end position="98"/>
    </location>
</feature>
<feature type="compositionally biased region" description="Pro residues" evidence="2">
    <location>
        <begin position="52"/>
        <end position="72"/>
    </location>
</feature>
<feature type="region of interest" description="Disordered" evidence="2">
    <location>
        <begin position="162"/>
        <end position="186"/>
    </location>
</feature>
<protein>
    <submittedName>
        <fullName evidence="3">Uncharacterized protein</fullName>
    </submittedName>
</protein>
<dbReference type="EMBL" id="CP120627">
    <property type="protein sequence ID" value="WEW56660.1"/>
    <property type="molecule type" value="Genomic_DNA"/>
</dbReference>
<accession>A0AAF0DF32</accession>
<feature type="compositionally biased region" description="Acidic residues" evidence="2">
    <location>
        <begin position="162"/>
        <end position="184"/>
    </location>
</feature>
<feature type="compositionally biased region" description="Basic residues" evidence="2">
    <location>
        <begin position="388"/>
        <end position="397"/>
    </location>
</feature>
<evidence type="ECO:0000256" key="1">
    <source>
        <dbReference type="SAM" id="Coils"/>
    </source>
</evidence>
<feature type="compositionally biased region" description="Basic residues" evidence="2">
    <location>
        <begin position="1"/>
        <end position="12"/>
    </location>
</feature>
<feature type="compositionally biased region" description="Polar residues" evidence="2">
    <location>
        <begin position="661"/>
        <end position="689"/>
    </location>
</feature>
<feature type="compositionally biased region" description="Polar residues" evidence="2">
    <location>
        <begin position="620"/>
        <end position="633"/>
    </location>
</feature>
<keyword evidence="1" id="KW-0175">Coiled coil</keyword>
<evidence type="ECO:0000313" key="3">
    <source>
        <dbReference type="EMBL" id="WEW56660.1"/>
    </source>
</evidence>
<feature type="compositionally biased region" description="Polar residues" evidence="2">
    <location>
        <begin position="776"/>
        <end position="789"/>
    </location>
</feature>
<reference evidence="3" key="1">
    <citation type="submission" date="2023-03" db="EMBL/GenBank/DDBJ databases">
        <title>Emydomyces testavorans Genome Sequence.</title>
        <authorList>
            <person name="Hoyer L."/>
        </authorList>
    </citation>
    <scope>NUCLEOTIDE SEQUENCE</scope>
    <source>
        <strain evidence="3">16-2883</strain>
    </source>
</reference>
<feature type="region of interest" description="Disordered" evidence="2">
    <location>
        <begin position="420"/>
        <end position="476"/>
    </location>
</feature>